<gene>
    <name evidence="2" type="ORF">BD311DRAFT_781037</name>
</gene>
<name>A0A4Q9MCZ4_9APHY</name>
<feature type="region of interest" description="Disordered" evidence="1">
    <location>
        <begin position="45"/>
        <end position="141"/>
    </location>
</feature>
<organism evidence="2">
    <name type="scientific">Dichomitus squalens</name>
    <dbReference type="NCBI Taxonomy" id="114155"/>
    <lineage>
        <taxon>Eukaryota</taxon>
        <taxon>Fungi</taxon>
        <taxon>Dikarya</taxon>
        <taxon>Basidiomycota</taxon>
        <taxon>Agaricomycotina</taxon>
        <taxon>Agaricomycetes</taxon>
        <taxon>Polyporales</taxon>
        <taxon>Polyporaceae</taxon>
        <taxon>Dichomitus</taxon>
    </lineage>
</organism>
<accession>A0A4Q9MCZ4</accession>
<dbReference type="Proteomes" id="UP000292957">
    <property type="component" value="Unassembled WGS sequence"/>
</dbReference>
<evidence type="ECO:0000256" key="1">
    <source>
        <dbReference type="SAM" id="MobiDB-lite"/>
    </source>
</evidence>
<dbReference type="AlphaFoldDB" id="A0A4Q9MCZ4"/>
<feature type="region of interest" description="Disordered" evidence="1">
    <location>
        <begin position="1"/>
        <end position="23"/>
    </location>
</feature>
<reference evidence="2" key="1">
    <citation type="submission" date="2019-01" db="EMBL/GenBank/DDBJ databases">
        <title>Draft genome sequences of three monokaryotic isolates of the white-rot basidiomycete fungus Dichomitus squalens.</title>
        <authorList>
            <consortium name="DOE Joint Genome Institute"/>
            <person name="Lopez S.C."/>
            <person name="Andreopoulos B."/>
            <person name="Pangilinan J."/>
            <person name="Lipzen A."/>
            <person name="Riley R."/>
            <person name="Ahrendt S."/>
            <person name="Ng V."/>
            <person name="Barry K."/>
            <person name="Daum C."/>
            <person name="Grigoriev I.V."/>
            <person name="Hilden K.S."/>
            <person name="Makela M.R."/>
            <person name="de Vries R.P."/>
        </authorList>
    </citation>
    <scope>NUCLEOTIDE SEQUENCE [LARGE SCALE GENOMIC DNA]</scope>
    <source>
        <strain evidence="2">OM18370.1</strain>
    </source>
</reference>
<evidence type="ECO:0000313" key="2">
    <source>
        <dbReference type="EMBL" id="TBU24427.1"/>
    </source>
</evidence>
<sequence length="141" mass="14782">MMQSRQSGGFMKPAMHQASPHCRQAIQSIQKRPNMQQLTMMPAGAVSPAVDGQGGQPNLRMAHDKPMDTMPPPPASPAMDAETPPGGLKQEDSAPQNDRVDSSLQNAAVGAHSPSTPSVSGTEQIIASSPSQILNSSTPQM</sequence>
<feature type="compositionally biased region" description="Polar residues" evidence="1">
    <location>
        <begin position="113"/>
        <end position="141"/>
    </location>
</feature>
<protein>
    <submittedName>
        <fullName evidence="2">Uncharacterized protein</fullName>
    </submittedName>
</protein>
<dbReference type="EMBL" id="ML143480">
    <property type="protein sequence ID" value="TBU24427.1"/>
    <property type="molecule type" value="Genomic_DNA"/>
</dbReference>
<proteinExistence type="predicted"/>